<reference evidence="4" key="3">
    <citation type="submission" date="2020-10" db="UniProtKB">
        <authorList>
            <consortium name="WormBaseParasite"/>
        </authorList>
    </citation>
    <scope>IDENTIFICATION</scope>
</reference>
<protein>
    <submittedName>
        <fullName evidence="2 4">Expressed conserved protein</fullName>
    </submittedName>
</protein>
<reference evidence="2" key="2">
    <citation type="submission" date="2014-06" db="EMBL/GenBank/DDBJ databases">
        <authorList>
            <person name="Aslett M."/>
        </authorList>
    </citation>
    <scope>NUCLEOTIDE SEQUENCE</scope>
</reference>
<evidence type="ECO:0000313" key="2">
    <source>
        <dbReference type="EMBL" id="CDS20248.1"/>
    </source>
</evidence>
<feature type="region of interest" description="Disordered" evidence="1">
    <location>
        <begin position="303"/>
        <end position="334"/>
    </location>
</feature>
<dbReference type="EMBL" id="LK028580">
    <property type="protein sequence ID" value="CDS20248.1"/>
    <property type="molecule type" value="Genomic_DNA"/>
</dbReference>
<organism evidence="2">
    <name type="scientific">Echinococcus granulosus</name>
    <name type="common">Hydatid tapeworm</name>
    <dbReference type="NCBI Taxonomy" id="6210"/>
    <lineage>
        <taxon>Eukaryota</taxon>
        <taxon>Metazoa</taxon>
        <taxon>Spiralia</taxon>
        <taxon>Lophotrochozoa</taxon>
        <taxon>Platyhelminthes</taxon>
        <taxon>Cestoda</taxon>
        <taxon>Eucestoda</taxon>
        <taxon>Cyclophyllidea</taxon>
        <taxon>Taeniidae</taxon>
        <taxon>Echinococcus</taxon>
        <taxon>Echinococcus granulosus group</taxon>
    </lineage>
</organism>
<proteinExistence type="predicted"/>
<reference evidence="2 3" key="1">
    <citation type="journal article" date="2013" name="Nature">
        <title>The genomes of four tapeworm species reveal adaptations to parasitism.</title>
        <authorList>
            <person name="Tsai I.J."/>
            <person name="Zarowiecki M."/>
            <person name="Holroyd N."/>
            <person name="Garciarrubio A."/>
            <person name="Sanchez-Flores A."/>
            <person name="Brooks K.L."/>
            <person name="Tracey A."/>
            <person name="Bobes R.J."/>
            <person name="Fragoso G."/>
            <person name="Sciutto E."/>
            <person name="Aslett M."/>
            <person name="Beasley H."/>
            <person name="Bennett H.M."/>
            <person name="Cai J."/>
            <person name="Camicia F."/>
            <person name="Clark R."/>
            <person name="Cucher M."/>
            <person name="De Silva N."/>
            <person name="Day T.A."/>
            <person name="Deplazes P."/>
            <person name="Estrada K."/>
            <person name="Fernandez C."/>
            <person name="Holland P.W."/>
            <person name="Hou J."/>
            <person name="Hu S."/>
            <person name="Huckvale T."/>
            <person name="Hung S.S."/>
            <person name="Kamenetzky L."/>
            <person name="Keane J.A."/>
            <person name="Kiss F."/>
            <person name="Koziol U."/>
            <person name="Lambert O."/>
            <person name="Liu K."/>
            <person name="Luo X."/>
            <person name="Luo Y."/>
            <person name="Macchiaroli N."/>
            <person name="Nichol S."/>
            <person name="Paps J."/>
            <person name="Parkinson J."/>
            <person name="Pouchkina-Stantcheva N."/>
            <person name="Riddiford N."/>
            <person name="Rosenzvit M."/>
            <person name="Salinas G."/>
            <person name="Wasmuth J.D."/>
            <person name="Zamanian M."/>
            <person name="Zheng Y."/>
            <person name="Cai X."/>
            <person name="Soberon X."/>
            <person name="Olson P.D."/>
            <person name="Laclette J.P."/>
            <person name="Brehm K."/>
            <person name="Berriman M."/>
            <person name="Garciarrubio A."/>
            <person name="Bobes R.J."/>
            <person name="Fragoso G."/>
            <person name="Sanchez-Flores A."/>
            <person name="Estrada K."/>
            <person name="Cevallos M.A."/>
            <person name="Morett E."/>
            <person name="Gonzalez V."/>
            <person name="Portillo T."/>
            <person name="Ochoa-Leyva A."/>
            <person name="Jose M.V."/>
            <person name="Sciutto E."/>
            <person name="Landa A."/>
            <person name="Jimenez L."/>
            <person name="Valdes V."/>
            <person name="Carrero J.C."/>
            <person name="Larralde C."/>
            <person name="Morales-Montor J."/>
            <person name="Limon-Lason J."/>
            <person name="Soberon X."/>
            <person name="Laclette J.P."/>
        </authorList>
    </citation>
    <scope>NUCLEOTIDE SEQUENCE [LARGE SCALE GENOMIC DNA]</scope>
</reference>
<gene>
    <name evidence="4" type="primary">EGR_06094</name>
    <name evidence="2" type="ORF">EgrG_000245800</name>
</gene>
<sequence length="442" mass="50324">MTEIVVRTPTCFELNRTWDFGSHALLSQNDLLFLSSMLECRKCHLRRIYHSLAARELSMRSHDLIMGPIKPRLHFHQLSRLIKAILIATKKQRTLYRSGGSLCSFVPPISGLPPPRPPRVRRWICNNHATDVFRFMFYAADDNIFHLHLREVQASPPAKWVRVVFPEGQTEFFTKGLSEFEKASSVPRFQTSYTVPNLLLGNDDFVPSSGLTLILGAEKFSGSSRGKLSRKDVEDANRRWNEGYKDLKPLKREEKCCKRVSFPQYSPVTRIHHLITYGTAMRLLRKDRTWEFYCVDRTREGRTVEEEIEEEEAGATSAAADPVEGRSYNSNGSDVEANHLSEIVPMPPPLETIGNHAGVMDISRKKRRRKRRRRCNKGNEVSPSGNASSCPTSDLLQGASSSSFRLDSSYLEKLSSLLFKEVYSPPSPKPNTSSRVVDEFFL</sequence>
<accession>A0A068WKG4</accession>
<feature type="compositionally biased region" description="Polar residues" evidence="1">
    <location>
        <begin position="379"/>
        <end position="398"/>
    </location>
</feature>
<evidence type="ECO:0000256" key="1">
    <source>
        <dbReference type="SAM" id="MobiDB-lite"/>
    </source>
</evidence>
<name>A0A068WKG4_ECHGR</name>
<dbReference type="Proteomes" id="UP000492820">
    <property type="component" value="Unassembled WGS sequence"/>
</dbReference>
<feature type="compositionally biased region" description="Basic residues" evidence="1">
    <location>
        <begin position="364"/>
        <end position="376"/>
    </location>
</feature>
<dbReference type="OrthoDB" id="6251695at2759"/>
<evidence type="ECO:0000313" key="4">
    <source>
        <dbReference type="WBParaSite" id="EgrG_000245800"/>
    </source>
</evidence>
<dbReference type="WBParaSite" id="EgrG_000245800">
    <property type="protein sequence ID" value="EgrG_000245800"/>
    <property type="gene ID" value="EgrG_000245800"/>
</dbReference>
<evidence type="ECO:0000313" key="3">
    <source>
        <dbReference type="Proteomes" id="UP000492820"/>
    </source>
</evidence>
<dbReference type="AlphaFoldDB" id="A0A068WKG4"/>
<feature type="region of interest" description="Disordered" evidence="1">
    <location>
        <begin position="347"/>
        <end position="398"/>
    </location>
</feature>